<dbReference type="Proteomes" id="UP001215549">
    <property type="component" value="Chromosome"/>
</dbReference>
<evidence type="ECO:0000313" key="2">
    <source>
        <dbReference type="EMBL" id="WCR01903.1"/>
    </source>
</evidence>
<protein>
    <submittedName>
        <fullName evidence="1">Uncharacterized protein</fullName>
    </submittedName>
</protein>
<dbReference type="EMBL" id="FTOU01000002">
    <property type="protein sequence ID" value="SIS64958.1"/>
    <property type="molecule type" value="Genomic_DNA"/>
</dbReference>
<evidence type="ECO:0000313" key="1">
    <source>
        <dbReference type="EMBL" id="SIS64958.1"/>
    </source>
</evidence>
<evidence type="ECO:0000313" key="4">
    <source>
        <dbReference type="Proteomes" id="UP001215549"/>
    </source>
</evidence>
<reference evidence="1 3" key="1">
    <citation type="submission" date="2017-01" db="EMBL/GenBank/DDBJ databases">
        <authorList>
            <person name="Varghese N."/>
            <person name="Submissions S."/>
        </authorList>
    </citation>
    <scope>NUCLEOTIDE SEQUENCE [LARGE SCALE GENOMIC DNA]</scope>
    <source>
        <strain evidence="1 3">DSM 18447</strain>
    </source>
</reference>
<proteinExistence type="predicted"/>
<keyword evidence="4" id="KW-1185">Reference proteome</keyword>
<organism evidence="1 3">
    <name type="scientific">Paracoccus saliphilus</name>
    <dbReference type="NCBI Taxonomy" id="405559"/>
    <lineage>
        <taxon>Bacteria</taxon>
        <taxon>Pseudomonadati</taxon>
        <taxon>Pseudomonadota</taxon>
        <taxon>Alphaproteobacteria</taxon>
        <taxon>Rhodobacterales</taxon>
        <taxon>Paracoccaceae</taxon>
        <taxon>Paracoccus</taxon>
    </lineage>
</organism>
<accession>A0AA45W286</accession>
<dbReference type="RefSeq" id="WP_176011394.1">
    <property type="nucleotide sequence ID" value="NZ_CP067140.1"/>
</dbReference>
<name>A0AA45W286_9RHOB</name>
<evidence type="ECO:0000313" key="3">
    <source>
        <dbReference type="Proteomes" id="UP000186216"/>
    </source>
</evidence>
<reference evidence="2 4" key="2">
    <citation type="submission" date="2021-01" db="EMBL/GenBank/DDBJ databases">
        <title>Biogeographic distribution of Paracoccus.</title>
        <authorList>
            <person name="Hollensteiner J."/>
            <person name="Leineberger J."/>
            <person name="Brinkhoff T."/>
            <person name="Daniel R."/>
        </authorList>
    </citation>
    <scope>NUCLEOTIDE SEQUENCE [LARGE SCALE GENOMIC DNA]</scope>
    <source>
        <strain evidence="2 4">DSM 18447</strain>
    </source>
</reference>
<dbReference type="EMBL" id="CP067140">
    <property type="protein sequence ID" value="WCR01903.1"/>
    <property type="molecule type" value="Genomic_DNA"/>
</dbReference>
<sequence length="45" mass="4785">MRLLKLLVVLILAALIALVGYAYLGDMQAPQQEIRTPVGTGDGSD</sequence>
<gene>
    <name evidence="2" type="ORF">JHX88_13375</name>
    <name evidence="1" type="ORF">SAMN05421772_102267</name>
</gene>
<dbReference type="Proteomes" id="UP000186216">
    <property type="component" value="Unassembled WGS sequence"/>
</dbReference>
<dbReference type="AlphaFoldDB" id="A0AA45W286"/>